<dbReference type="EMBL" id="QJHL01000003">
    <property type="protein sequence ID" value="PXY44583.1"/>
    <property type="molecule type" value="Genomic_DNA"/>
</dbReference>
<reference evidence="1 2" key="1">
    <citation type="submission" date="2018-05" db="EMBL/GenBank/DDBJ databases">
        <title>Flavobacterium sp. strain IMCC34758, incomplete genome.</title>
        <authorList>
            <person name="Joung Y."/>
        </authorList>
    </citation>
    <scope>NUCLEOTIDE SEQUENCE [LARGE SCALE GENOMIC DNA]</scope>
    <source>
        <strain evidence="1 2">IMCC34758</strain>
    </source>
</reference>
<protein>
    <submittedName>
        <fullName evidence="1">Uncharacterized protein</fullName>
    </submittedName>
</protein>
<keyword evidence="2" id="KW-1185">Reference proteome</keyword>
<proteinExistence type="predicted"/>
<organism evidence="1 2">
    <name type="scientific">Flavobacterium hydrophilum</name>
    <dbReference type="NCBI Taxonomy" id="2211445"/>
    <lineage>
        <taxon>Bacteria</taxon>
        <taxon>Pseudomonadati</taxon>
        <taxon>Bacteroidota</taxon>
        <taxon>Flavobacteriia</taxon>
        <taxon>Flavobacteriales</taxon>
        <taxon>Flavobacteriaceae</taxon>
        <taxon>Flavobacterium</taxon>
    </lineage>
</organism>
<dbReference type="Proteomes" id="UP000247681">
    <property type="component" value="Unassembled WGS sequence"/>
</dbReference>
<name>A0A2V4C3A8_9FLAO</name>
<accession>A0A2V4C3A8</accession>
<sequence>MLGFKIPKHGKVQKRYRTLKWLRSLNVISQEEYHQKYNELRKLILPEKKVIGFEKTTSFSRGFKQEEKIFNSKQLSNEKQFILFFTFICSDC</sequence>
<evidence type="ECO:0000313" key="2">
    <source>
        <dbReference type="Proteomes" id="UP000247681"/>
    </source>
</evidence>
<comment type="caution">
    <text evidence="1">The sequence shown here is derived from an EMBL/GenBank/DDBJ whole genome shotgun (WGS) entry which is preliminary data.</text>
</comment>
<gene>
    <name evidence="1" type="ORF">DMB68_14050</name>
</gene>
<dbReference type="AlphaFoldDB" id="A0A2V4C3A8"/>
<evidence type="ECO:0000313" key="1">
    <source>
        <dbReference type="EMBL" id="PXY44583.1"/>
    </source>
</evidence>